<name>A0A1V4IWY0_9CLOT</name>
<dbReference type="Pfam" id="PF10371">
    <property type="entry name" value="EKR"/>
    <property type="match status" value="1"/>
</dbReference>
<feature type="binding site" evidence="10">
    <location>
        <begin position="990"/>
        <end position="995"/>
    </location>
    <ligand>
        <name>thiamine diphosphate</name>
        <dbReference type="ChEBI" id="CHEBI:58937"/>
    </ligand>
</feature>
<dbReference type="GO" id="GO:0005506">
    <property type="term" value="F:iron ion binding"/>
    <property type="evidence" value="ECO:0007669"/>
    <property type="project" value="InterPro"/>
</dbReference>
<dbReference type="Pfam" id="PF17147">
    <property type="entry name" value="PFOR_II"/>
    <property type="match status" value="1"/>
</dbReference>
<dbReference type="InterPro" id="IPR050722">
    <property type="entry name" value="Pyruvate:ferred/Flavod_OxRd"/>
</dbReference>
<dbReference type="InterPro" id="IPR017900">
    <property type="entry name" value="4Fe4S_Fe_S_CS"/>
</dbReference>
<dbReference type="AlphaFoldDB" id="A0A1V4IWY0"/>
<feature type="binding site" evidence="12">
    <location>
        <position position="813"/>
    </location>
    <ligand>
        <name>[4Fe-4S] cluster</name>
        <dbReference type="ChEBI" id="CHEBI:49883"/>
        <label>3</label>
    </ligand>
</feature>
<feature type="binding site" evidence="12">
    <location>
        <position position="692"/>
    </location>
    <ligand>
        <name>[4Fe-4S] cluster</name>
        <dbReference type="ChEBI" id="CHEBI:49883"/>
        <label>1</label>
    </ligand>
</feature>
<dbReference type="GO" id="GO:0030976">
    <property type="term" value="F:thiamine pyrophosphate binding"/>
    <property type="evidence" value="ECO:0007669"/>
    <property type="project" value="InterPro"/>
</dbReference>
<keyword evidence="6 9" id="KW-0560">Oxidoreductase</keyword>
<dbReference type="InterPro" id="IPR011895">
    <property type="entry name" value="Pyrv_flavodox_OxRed"/>
</dbReference>
<evidence type="ECO:0000256" key="10">
    <source>
        <dbReference type="PIRSR" id="PIRSR000159-1"/>
    </source>
</evidence>
<dbReference type="NCBIfam" id="TIGR02176">
    <property type="entry name" value="pyruv_ox_red"/>
    <property type="match status" value="1"/>
</dbReference>
<dbReference type="FunFam" id="3.40.920.10:FF:000001">
    <property type="entry name" value="Pyruvate:ferredoxin (Flavodoxin) oxidoreductase"/>
    <property type="match status" value="1"/>
</dbReference>
<dbReference type="PANTHER" id="PTHR32154">
    <property type="entry name" value="PYRUVATE-FLAVODOXIN OXIDOREDUCTASE-RELATED"/>
    <property type="match status" value="1"/>
</dbReference>
<feature type="binding site" evidence="10">
    <location>
        <position position="63"/>
    </location>
    <ligand>
        <name>thiamine diphosphate</name>
        <dbReference type="ChEBI" id="CHEBI:58937"/>
    </ligand>
</feature>
<dbReference type="PIRSF" id="PIRSF000159">
    <property type="entry name" value="NifJ"/>
    <property type="match status" value="1"/>
</dbReference>
<evidence type="ECO:0000256" key="9">
    <source>
        <dbReference type="PIRNR" id="PIRNR000159"/>
    </source>
</evidence>
<dbReference type="SUPFAM" id="SSF52922">
    <property type="entry name" value="TK C-terminal domain-like"/>
    <property type="match status" value="1"/>
</dbReference>
<feature type="binding site" evidence="12">
    <location>
        <position position="689"/>
    </location>
    <ligand>
        <name>[4Fe-4S] cluster</name>
        <dbReference type="ChEBI" id="CHEBI:49883"/>
        <label>1</label>
    </ligand>
</feature>
<keyword evidence="4 12" id="KW-0479">Metal-binding</keyword>
<dbReference type="SMART" id="SM00890">
    <property type="entry name" value="EKR"/>
    <property type="match status" value="1"/>
</dbReference>
<comment type="catalytic activity">
    <reaction evidence="9">
        <text>2 oxidized [2Fe-2S]-[ferredoxin] + pyruvate + CoA = 2 reduced [2Fe-2S]-[ferredoxin] + acetyl-CoA + CO2 + H(+)</text>
        <dbReference type="Rhea" id="RHEA:12765"/>
        <dbReference type="Rhea" id="RHEA-COMP:10000"/>
        <dbReference type="Rhea" id="RHEA-COMP:10001"/>
        <dbReference type="ChEBI" id="CHEBI:15361"/>
        <dbReference type="ChEBI" id="CHEBI:15378"/>
        <dbReference type="ChEBI" id="CHEBI:16526"/>
        <dbReference type="ChEBI" id="CHEBI:33737"/>
        <dbReference type="ChEBI" id="CHEBI:33738"/>
        <dbReference type="ChEBI" id="CHEBI:57287"/>
        <dbReference type="ChEBI" id="CHEBI:57288"/>
        <dbReference type="EC" id="1.2.7.1"/>
    </reaction>
</comment>
<protein>
    <recommendedName>
        <fullName evidence="9">Pyruvate:ferredoxin oxidoreductase</fullName>
        <ecNumber evidence="9">1.2.7.1</ecNumber>
    </recommendedName>
    <alternativeName>
        <fullName evidence="9">Pyruvate synthase</fullName>
    </alternativeName>
</protein>
<evidence type="ECO:0000259" key="13">
    <source>
        <dbReference type="PROSITE" id="PS51379"/>
    </source>
</evidence>
<dbReference type="Pfam" id="PF12838">
    <property type="entry name" value="Fer4_7"/>
    <property type="match status" value="1"/>
</dbReference>
<dbReference type="FunFam" id="3.40.50.970:FF:000041">
    <property type="entry name" value="Pyruvate:ferredoxin (Flavodoxin) oxidoreductase"/>
    <property type="match status" value="1"/>
</dbReference>
<keyword evidence="8 12" id="KW-0411">Iron-sulfur</keyword>
<dbReference type="GO" id="GO:0022900">
    <property type="term" value="P:electron transport chain"/>
    <property type="evidence" value="ECO:0007669"/>
    <property type="project" value="InterPro"/>
</dbReference>
<feature type="binding site" evidence="12">
    <location>
        <position position="841"/>
    </location>
    <ligand>
        <name>[4Fe-4S] cluster</name>
        <dbReference type="ChEBI" id="CHEBI:49883"/>
        <label>3</label>
    </ligand>
</feature>
<feature type="binding site" evidence="10">
    <location>
        <begin position="961"/>
        <end position="964"/>
    </location>
    <ligand>
        <name>thiamine diphosphate</name>
        <dbReference type="ChEBI" id="CHEBI:58937"/>
    </ligand>
</feature>
<evidence type="ECO:0000313" key="14">
    <source>
        <dbReference type="EMBL" id="OPJ64551.1"/>
    </source>
</evidence>
<dbReference type="STRING" id="225345.CLCHR_11980"/>
<dbReference type="SUPFAM" id="SSF54862">
    <property type="entry name" value="4Fe-4S ferredoxins"/>
    <property type="match status" value="1"/>
</dbReference>
<dbReference type="PANTHER" id="PTHR32154:SF0">
    <property type="entry name" value="PYRUVATE-FLAVODOXIN OXIDOREDUCTASE-RELATED"/>
    <property type="match status" value="1"/>
</dbReference>
<evidence type="ECO:0000313" key="15">
    <source>
        <dbReference type="Proteomes" id="UP000191056"/>
    </source>
</evidence>
<dbReference type="PROSITE" id="PS00198">
    <property type="entry name" value="4FE4S_FER_1"/>
    <property type="match status" value="1"/>
</dbReference>
<dbReference type="SUPFAM" id="SSF52518">
    <property type="entry name" value="Thiamin diphosphate-binding fold (THDP-binding)"/>
    <property type="match status" value="2"/>
</dbReference>
<feature type="binding site" evidence="10">
    <location>
        <position position="841"/>
    </location>
    <ligand>
        <name>thiamine diphosphate</name>
        <dbReference type="ChEBI" id="CHEBI:58937"/>
    </ligand>
</feature>
<dbReference type="FunFam" id="3.30.70.20:FF:000022">
    <property type="entry name" value="Pyruvate:ferredoxin (Flavodoxin) oxidoreductase"/>
    <property type="match status" value="1"/>
</dbReference>
<sequence length="1169" mass="127257">MRKMKTMDGNTAAAHISYAFTEVSAIFPITPSSPMAEHVDEWVAQGRKNIFGQPVKVMEMQSEAGAAGAVHGSLQAGALTTTYTASQGLLLMIPNMYKISGEMLPGVFHVSARALATSALNIFGDHQDVMAARQTGFAMLAEGSVQEVMDLAAVAHLTAIKTRIPFLNFFDGFRTSHEVQKIEVLEYDELASLLDWDSVKAFRERALNPNHPVTRGTAQNADIYFQERESVNKFYDELPETVESYMAEITKLTGREYHCFDYYGAPDADRVIIAMGSATDVCEETIDYLNANGQKVGVVKVRLFRPFSNERLLAAIPKTAKKIAVLDRTKEPGSAGEPLYLDVRNAFFGQADVPVIVGGRFGLGSKDPNPGHIAAVYANLAQDAPKNGFTLGINDDVTNTSLEVTEDIDATPEGTTSCKFWGLGSDGTVGANKSAIKIIGDNTDMYAQAYFFYDSKKSGGITVSHLRFGKKAIKSPYLINKADFVSCSNQSYIHKYNVLDGLKPGSTFLLNTIWTPEELEEKLPAAYKRFLANNDIKFYILNAVGIAQEIGLGGRINMIMQSAFFKLANVIPVEDAIKHLKDSVVSSYGKKGEKVVNMNNAAIDKGVESIVAINIPEAWKTAQDEEEVEIKHATKFVKDIVIPMNRQEGDQLPVSAFAGMEDGTFENGTAAFEKRGIAVNVPEWDAEKCIQCNQCSMVCPHAAIRPFLLTEAEKNAAPDAAKIVAAKGLKTEEPLLYTMGITPLDCSGCGNCAQICPAPGKALVMKPQESQHDQVEVFDYLFYEVSTKKNPMNKKTVKGSQFEQPLLEFSGACAGCGETPYVKAITQLVGDRMMVANATGCTSIWGGSAPSTPYTKNKCGHGPAWANSLFEDNAEYGLGMFLGVKAIRERIAEKAKAAIAAGDAASAELQEWLDNVDEGEGTRERADKLTAALEASNTELANEILAEKDYFVKRSQWIFGGDGWAYDIGYGGVDHVLASGEDVNILVVDTEVYSNTGGQSSKSTPTAAIAKFAASGKKTKKKDLGMMAMSYGYVYVAQINMGADKNQVMKALAEAEAYKGPSLIIAYAPCINHGLRIGMGNSQEEAKRATACGYWQMYRFNPELKEAGKNPFVLDSKEPTADFKEFLMGEVRYSSLAKAFPEAADALFEKTKQDAMERLEGYKKLANQQ</sequence>
<dbReference type="InterPro" id="IPR009014">
    <property type="entry name" value="Transketo_C/PFOR_II"/>
</dbReference>
<accession>A0A1V4IWY0</accession>
<keyword evidence="15" id="KW-1185">Reference proteome</keyword>
<dbReference type="InterPro" id="IPR011766">
    <property type="entry name" value="TPP_enzyme_TPP-bd"/>
</dbReference>
<dbReference type="OrthoDB" id="9794954at2"/>
<dbReference type="CDD" id="cd07034">
    <property type="entry name" value="TPP_PYR_PFOR_IOR-alpha_like"/>
    <property type="match status" value="1"/>
</dbReference>
<feature type="binding site" evidence="10">
    <location>
        <position position="818"/>
    </location>
    <ligand>
        <name>thiamine diphosphate</name>
        <dbReference type="ChEBI" id="CHEBI:58937"/>
    </ligand>
</feature>
<evidence type="ECO:0000256" key="7">
    <source>
        <dbReference type="ARBA" id="ARBA00023004"/>
    </source>
</evidence>
<keyword evidence="5 9" id="KW-0249">Electron transport</keyword>
<evidence type="ECO:0000256" key="6">
    <source>
        <dbReference type="ARBA" id="ARBA00023002"/>
    </source>
</evidence>
<feature type="binding site" evidence="12">
    <location>
        <position position="752"/>
    </location>
    <ligand>
        <name>[4Fe-4S] cluster</name>
        <dbReference type="ChEBI" id="CHEBI:49883"/>
        <label>2</label>
    </ligand>
</feature>
<keyword evidence="3 12" id="KW-0004">4Fe-4S</keyword>
<dbReference type="Proteomes" id="UP000191056">
    <property type="component" value="Unassembled WGS sequence"/>
</dbReference>
<dbReference type="InterPro" id="IPR019752">
    <property type="entry name" value="Pyrv/ketoisovalerate_OxRed_cat"/>
</dbReference>
<feature type="binding site" evidence="12">
    <location>
        <position position="749"/>
    </location>
    <ligand>
        <name>[4Fe-4S] cluster</name>
        <dbReference type="ChEBI" id="CHEBI:49883"/>
        <label>2</label>
    </ligand>
</feature>
<feature type="binding site" evidence="12">
    <location>
        <position position="699"/>
    </location>
    <ligand>
        <name>[4Fe-4S] cluster</name>
        <dbReference type="ChEBI" id="CHEBI:49883"/>
        <label>2</label>
    </ligand>
</feature>
<feature type="binding site" evidence="12">
    <location>
        <position position="1070"/>
    </location>
    <ligand>
        <name>[4Fe-4S] cluster</name>
        <dbReference type="ChEBI" id="CHEBI:49883"/>
        <label>3</label>
    </ligand>
</feature>
<comment type="caution">
    <text evidence="14">The sequence shown here is derived from an EMBL/GenBank/DDBJ whole genome shotgun (WGS) entry which is preliminary data.</text>
</comment>
<dbReference type="InterPro" id="IPR033412">
    <property type="entry name" value="PFOR_II"/>
</dbReference>
<dbReference type="CDD" id="cd03377">
    <property type="entry name" value="TPP_PFOR_PNO"/>
    <property type="match status" value="1"/>
</dbReference>
<dbReference type="GO" id="GO:0006979">
    <property type="term" value="P:response to oxidative stress"/>
    <property type="evidence" value="ECO:0007669"/>
    <property type="project" value="TreeGrafter"/>
</dbReference>
<evidence type="ECO:0000256" key="2">
    <source>
        <dbReference type="ARBA" id="ARBA00022448"/>
    </source>
</evidence>
<feature type="binding site" evidence="12">
    <location>
        <position position="746"/>
    </location>
    <ligand>
        <name>[4Fe-4S] cluster</name>
        <dbReference type="ChEBI" id="CHEBI:49883"/>
        <label>2</label>
    </ligand>
</feature>
<dbReference type="EMBL" id="MZGT01000012">
    <property type="protein sequence ID" value="OPJ64551.1"/>
    <property type="molecule type" value="Genomic_DNA"/>
</dbReference>
<feature type="binding site" evidence="10">
    <location>
        <position position="113"/>
    </location>
    <ligand>
        <name>pyruvate</name>
        <dbReference type="ChEBI" id="CHEBI:15361"/>
    </ligand>
</feature>
<dbReference type="Gene3D" id="3.40.50.970">
    <property type="match status" value="2"/>
</dbReference>
<dbReference type="Pfam" id="PF01855">
    <property type="entry name" value="POR_N"/>
    <property type="match status" value="1"/>
</dbReference>
<feature type="site" description="Important for catalytic activity" evidence="11">
    <location>
        <position position="30"/>
    </location>
</feature>
<organism evidence="14 15">
    <name type="scientific">Clostridium chromiireducens</name>
    <dbReference type="NCBI Taxonomy" id="225345"/>
    <lineage>
        <taxon>Bacteria</taxon>
        <taxon>Bacillati</taxon>
        <taxon>Bacillota</taxon>
        <taxon>Clostridia</taxon>
        <taxon>Eubacteriales</taxon>
        <taxon>Clostridiaceae</taxon>
        <taxon>Clostridium</taxon>
    </lineage>
</organism>
<dbReference type="Pfam" id="PF01558">
    <property type="entry name" value="POR"/>
    <property type="match status" value="1"/>
</dbReference>
<dbReference type="FunFam" id="3.40.50.920:FF:000007">
    <property type="entry name" value="Pyruvate:ferredoxin (Flavodoxin) oxidoreductase"/>
    <property type="match status" value="1"/>
</dbReference>
<dbReference type="Gene3D" id="4.10.780.10">
    <property type="entry name" value="Pyruvate-flavodoxin oxidoreductase, EKR domain"/>
    <property type="match status" value="1"/>
</dbReference>
<feature type="site" description="Important for catalytic activity" evidence="11">
    <location>
        <position position="113"/>
    </location>
</feature>
<evidence type="ECO:0000256" key="4">
    <source>
        <dbReference type="ARBA" id="ARBA00022723"/>
    </source>
</evidence>
<dbReference type="InterPro" id="IPR037112">
    <property type="entry name" value="Pyrv-flavodox_OxR_EKR_sf"/>
</dbReference>
<gene>
    <name evidence="14" type="primary">nifJ_2</name>
    <name evidence="14" type="ORF">CLCHR_11980</name>
</gene>
<comment type="similarity">
    <text evidence="1 9">Belongs to the pyruvate:ferredoxin/flavodoxin oxidoreductase family.</text>
</comment>
<proteinExistence type="inferred from homology"/>
<dbReference type="Gene3D" id="3.30.70.20">
    <property type="match status" value="1"/>
</dbReference>
<evidence type="ECO:0000256" key="11">
    <source>
        <dbReference type="PIRSR" id="PIRSR000159-2"/>
    </source>
</evidence>
<dbReference type="Pfam" id="PF02775">
    <property type="entry name" value="TPP_enzyme_C"/>
    <property type="match status" value="1"/>
</dbReference>
<evidence type="ECO:0000256" key="5">
    <source>
        <dbReference type="ARBA" id="ARBA00022982"/>
    </source>
</evidence>
<keyword evidence="14" id="KW-0670">Pyruvate</keyword>
<dbReference type="Gene3D" id="3.40.920.10">
    <property type="entry name" value="Pyruvate-ferredoxin oxidoreductase, PFOR, domain III"/>
    <property type="match status" value="1"/>
</dbReference>
<reference evidence="14 15" key="1">
    <citation type="submission" date="2017-03" db="EMBL/GenBank/DDBJ databases">
        <title>Genome sequence of Clostridium chromiireducens DSM 23318.</title>
        <authorList>
            <person name="Poehlein A."/>
            <person name="Daniel R."/>
        </authorList>
    </citation>
    <scope>NUCLEOTIDE SEQUENCE [LARGE SCALE GENOMIC DNA]</scope>
    <source>
        <strain evidence="14 15">DSM 23318</strain>
    </source>
</reference>
<evidence type="ECO:0000256" key="3">
    <source>
        <dbReference type="ARBA" id="ARBA00022485"/>
    </source>
</evidence>
<feature type="domain" description="4Fe-4S ferredoxin-type" evidence="13">
    <location>
        <begin position="680"/>
        <end position="709"/>
    </location>
</feature>
<dbReference type="InterPro" id="IPR017896">
    <property type="entry name" value="4Fe4S_Fe-S-bd"/>
</dbReference>
<feature type="binding site" evidence="10">
    <location>
        <position position="30"/>
    </location>
    <ligand>
        <name>pyruvate</name>
        <dbReference type="ChEBI" id="CHEBI:15361"/>
    </ligand>
</feature>
<dbReference type="InterPro" id="IPR019456">
    <property type="entry name" value="Pyrv-flavodox_OxRtase_EKR"/>
</dbReference>
<feature type="domain" description="4Fe-4S ferredoxin-type" evidence="13">
    <location>
        <begin position="737"/>
        <end position="768"/>
    </location>
</feature>
<evidence type="ECO:0000256" key="1">
    <source>
        <dbReference type="ARBA" id="ARBA00009032"/>
    </source>
</evidence>
<feature type="site" description="Important for catalytic activity" evidence="11">
    <location>
        <position position="63"/>
    </location>
</feature>
<dbReference type="SUPFAM" id="SSF53323">
    <property type="entry name" value="Pyruvate-ferredoxin oxidoreductase, PFOR, domain III"/>
    <property type="match status" value="1"/>
</dbReference>
<dbReference type="EC" id="1.2.7.1" evidence="9"/>
<feature type="binding site" evidence="12">
    <location>
        <position position="695"/>
    </location>
    <ligand>
        <name>[4Fe-4S] cluster</name>
        <dbReference type="ChEBI" id="CHEBI:49883"/>
        <label>1</label>
    </ligand>
</feature>
<dbReference type="PROSITE" id="PS51379">
    <property type="entry name" value="4FE4S_FER_2"/>
    <property type="match status" value="2"/>
</dbReference>
<dbReference type="RefSeq" id="WP_079438782.1">
    <property type="nucleotide sequence ID" value="NZ_JBLZIA010000001.1"/>
</dbReference>
<evidence type="ECO:0000256" key="8">
    <source>
        <dbReference type="ARBA" id="ARBA00023014"/>
    </source>
</evidence>
<keyword evidence="7 12" id="KW-0408">Iron</keyword>
<evidence type="ECO:0000256" key="12">
    <source>
        <dbReference type="PIRSR" id="PIRSR000159-50"/>
    </source>
</evidence>
<comment type="cofactor">
    <cofactor evidence="12">
        <name>[4Fe-4S] cluster</name>
        <dbReference type="ChEBI" id="CHEBI:49883"/>
    </cofactor>
    <text evidence="12">Binds 3 [4Fe-4S] clusters per subunit.</text>
</comment>
<feature type="binding site" evidence="12">
    <location>
        <position position="816"/>
    </location>
    <ligand>
        <name>[4Fe-4S] cluster</name>
        <dbReference type="ChEBI" id="CHEBI:49883"/>
        <label>3</label>
    </ligand>
</feature>
<dbReference type="GO" id="GO:0019164">
    <property type="term" value="F:pyruvate synthase activity"/>
    <property type="evidence" value="ECO:0007669"/>
    <property type="project" value="UniProtKB-EC"/>
</dbReference>
<dbReference type="InterPro" id="IPR002880">
    <property type="entry name" value="Pyrv_Fd/Flavodoxin_OxRdtase_N"/>
</dbReference>
<keyword evidence="2 9" id="KW-0813">Transport</keyword>
<dbReference type="FunFam" id="3.40.50.970:FF:000012">
    <property type="entry name" value="Pyruvate:ferredoxin (Flavodoxin) oxidoreductase"/>
    <property type="match status" value="1"/>
</dbReference>
<feature type="binding site" evidence="12">
    <location>
        <position position="756"/>
    </location>
    <ligand>
        <name>[4Fe-4S] cluster</name>
        <dbReference type="ChEBI" id="CHEBI:49883"/>
        <label>1</label>
    </ligand>
</feature>
<dbReference type="InterPro" id="IPR002869">
    <property type="entry name" value="Pyrv_flavodox_OxRed_cen"/>
</dbReference>
<dbReference type="GO" id="GO:0051539">
    <property type="term" value="F:4 iron, 4 sulfur cluster binding"/>
    <property type="evidence" value="ECO:0007669"/>
    <property type="project" value="UniProtKB-KW"/>
</dbReference>
<feature type="site" description="Important for catalytic activity" evidence="11">
    <location>
        <position position="995"/>
    </location>
</feature>
<dbReference type="InterPro" id="IPR029061">
    <property type="entry name" value="THDP-binding"/>
</dbReference>
<dbReference type="Gene3D" id="3.40.50.920">
    <property type="match status" value="1"/>
</dbReference>